<dbReference type="Gene3D" id="3.90.330.10">
    <property type="entry name" value="Nitrile hydratase alpha /Thiocyanate hydrolase gamma"/>
    <property type="match status" value="1"/>
</dbReference>
<dbReference type="EMBL" id="BAAAPE010000002">
    <property type="protein sequence ID" value="GAA2067357.1"/>
    <property type="molecule type" value="Genomic_DNA"/>
</dbReference>
<reference evidence="3" key="1">
    <citation type="journal article" date="2019" name="Int. J. Syst. Evol. Microbiol.">
        <title>The Global Catalogue of Microorganisms (GCM) 10K type strain sequencing project: providing services to taxonomists for standard genome sequencing and annotation.</title>
        <authorList>
            <consortium name="The Broad Institute Genomics Platform"/>
            <consortium name="The Broad Institute Genome Sequencing Center for Infectious Disease"/>
            <person name="Wu L."/>
            <person name="Ma J."/>
        </authorList>
    </citation>
    <scope>NUCLEOTIDE SEQUENCE [LARGE SCALE GENOMIC DNA]</scope>
    <source>
        <strain evidence="3">JCM 15478</strain>
    </source>
</reference>
<dbReference type="Gene3D" id="3.30.1330.40">
    <property type="entry name" value="RutC-like"/>
    <property type="match status" value="1"/>
</dbReference>
<sequence>MSVNRVNPPSVHNPSDQITQVVTVDGRRLAHLSGQVAQDAEGRLVGPGDHEAQAERIARNLDASLAALGATRNDIVKETVYVVGYTPELLPAIFGPLRAGVREAPASTLVGVTSLFAPEYLLEVEVTAALPVEGRGTPAWREEQDLEAALTRRAWEDPDFAERLEREPAKALASMGVHLAPGVNVQVRLQKRDTLYYVVPPAKRPDEPDRREPVNLMDLWRSGDNFVWMLPERLKTQLLAMRRSFHEARTGTTATRSDHEA</sequence>
<dbReference type="SUPFAM" id="SSF55298">
    <property type="entry name" value="YjgF-like"/>
    <property type="match status" value="1"/>
</dbReference>
<dbReference type="SUPFAM" id="SSF56209">
    <property type="entry name" value="Nitrile hydratase alpha chain"/>
    <property type="match status" value="1"/>
</dbReference>
<keyword evidence="3" id="KW-1185">Reference proteome</keyword>
<evidence type="ECO:0000313" key="3">
    <source>
        <dbReference type="Proteomes" id="UP001500016"/>
    </source>
</evidence>
<proteinExistence type="inferred from homology"/>
<dbReference type="InterPro" id="IPR006175">
    <property type="entry name" value="YjgF/YER057c/UK114"/>
</dbReference>
<organism evidence="2 3">
    <name type="scientific">Streptomyces albiaxialis</name>
    <dbReference type="NCBI Taxonomy" id="329523"/>
    <lineage>
        <taxon>Bacteria</taxon>
        <taxon>Bacillati</taxon>
        <taxon>Actinomycetota</taxon>
        <taxon>Actinomycetes</taxon>
        <taxon>Kitasatosporales</taxon>
        <taxon>Streptomycetaceae</taxon>
        <taxon>Streptomyces</taxon>
    </lineage>
</organism>
<dbReference type="PANTHER" id="PTHR11803">
    <property type="entry name" value="2-IMINOBUTANOATE/2-IMINOPROPANOATE DEAMINASE RIDA"/>
    <property type="match status" value="1"/>
</dbReference>
<accession>A0ABP5HA98</accession>
<comment type="similarity">
    <text evidence="1">Belongs to the RutC family.</text>
</comment>
<evidence type="ECO:0000256" key="1">
    <source>
        <dbReference type="ARBA" id="ARBA00010552"/>
    </source>
</evidence>
<comment type="caution">
    <text evidence="2">The sequence shown here is derived from an EMBL/GenBank/DDBJ whole genome shotgun (WGS) entry which is preliminary data.</text>
</comment>
<gene>
    <name evidence="2" type="ORF">GCM10009801_14620</name>
</gene>
<dbReference type="InterPro" id="IPR036648">
    <property type="entry name" value="CN_Hdrase_a/SCN_Hdrase_g_sf"/>
</dbReference>
<evidence type="ECO:0000313" key="2">
    <source>
        <dbReference type="EMBL" id="GAA2067357.1"/>
    </source>
</evidence>
<dbReference type="Pfam" id="PF01042">
    <property type="entry name" value="Ribonuc_L-PSP"/>
    <property type="match status" value="1"/>
</dbReference>
<dbReference type="RefSeq" id="WP_344525238.1">
    <property type="nucleotide sequence ID" value="NZ_BAAAPE010000002.1"/>
</dbReference>
<protein>
    <submittedName>
        <fullName evidence="2">Uncharacterized protein</fullName>
    </submittedName>
</protein>
<dbReference type="Proteomes" id="UP001500016">
    <property type="component" value="Unassembled WGS sequence"/>
</dbReference>
<dbReference type="PANTHER" id="PTHR11803:SF58">
    <property type="entry name" value="PROTEIN HMF1-RELATED"/>
    <property type="match status" value="1"/>
</dbReference>
<name>A0ABP5HA98_9ACTN</name>
<dbReference type="InterPro" id="IPR035959">
    <property type="entry name" value="RutC-like_sf"/>
</dbReference>
<dbReference type="CDD" id="cd00448">
    <property type="entry name" value="YjgF_YER057c_UK114_family"/>
    <property type="match status" value="1"/>
</dbReference>